<accession>Q0G5U0</accession>
<keyword evidence="7 14" id="KW-0418">Kinase</keyword>
<comment type="pathway">
    <text evidence="1">Cofactor biosynthesis; tetrahydrofolate biosynthesis; 2-amino-4-hydroxy-6-hydroxymethyl-7,8-dihydropteridine diphosphate from 7,8-dihydroneopterin triphosphate: step 4/4.</text>
</comment>
<dbReference type="PANTHER" id="PTHR43071">
    <property type="entry name" value="2-AMINO-4-HYDROXY-6-HYDROXYMETHYLDIHYDROPTERIDINE PYROPHOSPHOKINASE"/>
    <property type="match status" value="1"/>
</dbReference>
<keyword evidence="5" id="KW-0808">Transferase</keyword>
<dbReference type="CDD" id="cd00483">
    <property type="entry name" value="HPPK"/>
    <property type="match status" value="1"/>
</dbReference>
<keyword evidence="15" id="KW-1185">Reference proteome</keyword>
<keyword evidence="6" id="KW-0547">Nucleotide-binding</keyword>
<evidence type="ECO:0000256" key="10">
    <source>
        <dbReference type="ARBA" id="ARBA00029409"/>
    </source>
</evidence>
<comment type="caution">
    <text evidence="14">The sequence shown here is derived from an EMBL/GenBank/DDBJ whole genome shotgun (WGS) entry which is preliminary data.</text>
</comment>
<dbReference type="GO" id="GO:0046654">
    <property type="term" value="P:tetrahydrofolate biosynthetic process"/>
    <property type="evidence" value="ECO:0007669"/>
    <property type="project" value="UniProtKB-UniPathway"/>
</dbReference>
<dbReference type="Gene3D" id="3.30.70.560">
    <property type="entry name" value="7,8-Dihydro-6-hydroxymethylpterin-pyrophosphokinase HPPK"/>
    <property type="match status" value="1"/>
</dbReference>
<evidence type="ECO:0000256" key="11">
    <source>
        <dbReference type="ARBA" id="ARBA00029766"/>
    </source>
</evidence>
<dbReference type="PANTHER" id="PTHR43071:SF1">
    <property type="entry name" value="2-AMINO-4-HYDROXY-6-HYDROXYMETHYLDIHYDROPTERIDINE PYROPHOSPHOKINASE"/>
    <property type="match status" value="1"/>
</dbReference>
<dbReference type="STRING" id="217511.GCA_001463845_00572"/>
<evidence type="ECO:0000256" key="2">
    <source>
        <dbReference type="ARBA" id="ARBA00005810"/>
    </source>
</evidence>
<organism evidence="14 15">
    <name type="scientific">Fulvimarina pelagi HTCC2506</name>
    <dbReference type="NCBI Taxonomy" id="314231"/>
    <lineage>
        <taxon>Bacteria</taxon>
        <taxon>Pseudomonadati</taxon>
        <taxon>Pseudomonadota</taxon>
        <taxon>Alphaproteobacteria</taxon>
        <taxon>Hyphomicrobiales</taxon>
        <taxon>Aurantimonadaceae</taxon>
        <taxon>Fulvimarina</taxon>
    </lineage>
</organism>
<evidence type="ECO:0000313" key="15">
    <source>
        <dbReference type="Proteomes" id="UP000004310"/>
    </source>
</evidence>
<dbReference type="Pfam" id="PF01288">
    <property type="entry name" value="HPPK"/>
    <property type="match status" value="1"/>
</dbReference>
<evidence type="ECO:0000259" key="13">
    <source>
        <dbReference type="PROSITE" id="PS00794"/>
    </source>
</evidence>
<dbReference type="SUPFAM" id="SSF55083">
    <property type="entry name" value="6-hydroxymethyl-7,8-dihydropterin pyrophosphokinase, HPPK"/>
    <property type="match status" value="1"/>
</dbReference>
<evidence type="ECO:0000256" key="9">
    <source>
        <dbReference type="ARBA" id="ARBA00022909"/>
    </source>
</evidence>
<proteinExistence type="inferred from homology"/>
<evidence type="ECO:0000256" key="8">
    <source>
        <dbReference type="ARBA" id="ARBA00022840"/>
    </source>
</evidence>
<evidence type="ECO:0000256" key="6">
    <source>
        <dbReference type="ARBA" id="ARBA00022741"/>
    </source>
</evidence>
<dbReference type="RefSeq" id="WP_007066948.1">
    <property type="nucleotide sequence ID" value="NZ_DS022272.1"/>
</dbReference>
<dbReference type="InterPro" id="IPR035907">
    <property type="entry name" value="Hppk_sf"/>
</dbReference>
<feature type="domain" description="7,8-dihydro-6-hydroxymethylpterin-pyrophosphokinase" evidence="13">
    <location>
        <begin position="88"/>
        <end position="99"/>
    </location>
</feature>
<dbReference type="eggNOG" id="COG0801">
    <property type="taxonomic scope" value="Bacteria"/>
</dbReference>
<dbReference type="EMBL" id="AATP01000001">
    <property type="protein sequence ID" value="EAU42974.1"/>
    <property type="molecule type" value="Genomic_DNA"/>
</dbReference>
<evidence type="ECO:0000256" key="12">
    <source>
        <dbReference type="ARBA" id="ARBA00033413"/>
    </source>
</evidence>
<comment type="function">
    <text evidence="10">Catalyzes the transfer of pyrophosphate from adenosine triphosphate (ATP) to 6-hydroxymethyl-7,8-dihydropterin, an enzymatic step in folate biosynthesis pathway.</text>
</comment>
<dbReference type="GO" id="GO:0005524">
    <property type="term" value="F:ATP binding"/>
    <property type="evidence" value="ECO:0007669"/>
    <property type="project" value="UniProtKB-KW"/>
</dbReference>
<dbReference type="NCBIfam" id="TIGR01498">
    <property type="entry name" value="folK"/>
    <property type="match status" value="1"/>
</dbReference>
<dbReference type="GO" id="GO:0046656">
    <property type="term" value="P:folic acid biosynthetic process"/>
    <property type="evidence" value="ECO:0007669"/>
    <property type="project" value="UniProtKB-KW"/>
</dbReference>
<dbReference type="Proteomes" id="UP000004310">
    <property type="component" value="Unassembled WGS sequence"/>
</dbReference>
<gene>
    <name evidence="14" type="ORF">FP2506_09031</name>
</gene>
<evidence type="ECO:0000256" key="1">
    <source>
        <dbReference type="ARBA" id="ARBA00005051"/>
    </source>
</evidence>
<dbReference type="UniPathway" id="UPA00077">
    <property type="reaction ID" value="UER00155"/>
</dbReference>
<dbReference type="AlphaFoldDB" id="Q0G5U0"/>
<dbReference type="EC" id="2.7.6.3" evidence="3"/>
<sequence>MATAIIALGGNVGDVPAAMASALKTFDAREDLDVLSVSRLYSTPPWGKTDQPDFINACALVETALEPIALLDLCLQTERVYGRERGERWGPRTLDLDVIDYGRRTIAKDRLELPHPRAKDRAFVLRPLADLDPEFDLGGETATERLAALADEGIRAISEDGEWWRR</sequence>
<dbReference type="HOGENOM" id="CLU_097916_0_0_5"/>
<keyword evidence="9" id="KW-0289">Folate biosynthesis</keyword>
<evidence type="ECO:0000256" key="3">
    <source>
        <dbReference type="ARBA" id="ARBA00013253"/>
    </source>
</evidence>
<dbReference type="PROSITE" id="PS00794">
    <property type="entry name" value="HPPK"/>
    <property type="match status" value="1"/>
</dbReference>
<evidence type="ECO:0000256" key="4">
    <source>
        <dbReference type="ARBA" id="ARBA00016218"/>
    </source>
</evidence>
<name>Q0G5U0_9HYPH</name>
<dbReference type="GO" id="GO:0003848">
    <property type="term" value="F:2-amino-4-hydroxy-6-hydroxymethyldihydropteridine diphosphokinase activity"/>
    <property type="evidence" value="ECO:0007669"/>
    <property type="project" value="UniProtKB-EC"/>
</dbReference>
<evidence type="ECO:0000256" key="7">
    <source>
        <dbReference type="ARBA" id="ARBA00022777"/>
    </source>
</evidence>
<evidence type="ECO:0000313" key="14">
    <source>
        <dbReference type="EMBL" id="EAU42974.1"/>
    </source>
</evidence>
<reference evidence="14 15" key="1">
    <citation type="journal article" date="2010" name="J. Bacteriol.">
        <title>Genome sequence of Fulvimarina pelagi HTCC2506T, a Mn(II)-oxidizing alphaproteobacterium possessing an aerobic anoxygenic photosynthetic gene cluster and Xanthorhodopsin.</title>
        <authorList>
            <person name="Kang I."/>
            <person name="Oh H.M."/>
            <person name="Lim S.I."/>
            <person name="Ferriera S."/>
            <person name="Giovannoni S.J."/>
            <person name="Cho J.C."/>
        </authorList>
    </citation>
    <scope>NUCLEOTIDE SEQUENCE [LARGE SCALE GENOMIC DNA]</scope>
    <source>
        <strain evidence="14 15">HTCC2506</strain>
    </source>
</reference>
<protein>
    <recommendedName>
        <fullName evidence="4">2-amino-4-hydroxy-6-hydroxymethyldihydropteridine pyrophosphokinase</fullName>
        <ecNumber evidence="3">2.7.6.3</ecNumber>
    </recommendedName>
    <alternativeName>
        <fullName evidence="11">6-hydroxymethyl-7,8-dihydropterin pyrophosphokinase</fullName>
    </alternativeName>
    <alternativeName>
        <fullName evidence="12">7,8-dihydro-6-hydroxymethylpterin-pyrophosphokinase</fullName>
    </alternativeName>
</protein>
<dbReference type="GO" id="GO:0016301">
    <property type="term" value="F:kinase activity"/>
    <property type="evidence" value="ECO:0007669"/>
    <property type="project" value="UniProtKB-KW"/>
</dbReference>
<evidence type="ECO:0000256" key="5">
    <source>
        <dbReference type="ARBA" id="ARBA00022679"/>
    </source>
</evidence>
<dbReference type="InterPro" id="IPR000550">
    <property type="entry name" value="Hppk"/>
</dbReference>
<comment type="similarity">
    <text evidence="2">Belongs to the HPPK family.</text>
</comment>
<keyword evidence="8" id="KW-0067">ATP-binding</keyword>